<reference evidence="4 5" key="1">
    <citation type="submission" date="2024-02" db="EMBL/GenBank/DDBJ databases">
        <title>De novo assembly and annotation of 12 fungi associated with fruit tree decline syndrome in Ontario, Canada.</title>
        <authorList>
            <person name="Sulman M."/>
            <person name="Ellouze W."/>
            <person name="Ilyukhin E."/>
        </authorList>
    </citation>
    <scope>NUCLEOTIDE SEQUENCE [LARGE SCALE GENOMIC DNA]</scope>
    <source>
        <strain evidence="4 5">M169</strain>
    </source>
</reference>
<dbReference type="Gene3D" id="3.60.110.10">
    <property type="entry name" value="Carbon-nitrogen hydrolase"/>
    <property type="match status" value="1"/>
</dbReference>
<comment type="similarity">
    <text evidence="1">Belongs to the carbon-nitrogen hydrolase superfamily. Nitrilase family.</text>
</comment>
<name>A0ABR1NY37_DIAER</name>
<keyword evidence="5" id="KW-1185">Reference proteome</keyword>
<evidence type="ECO:0000313" key="5">
    <source>
        <dbReference type="Proteomes" id="UP001430848"/>
    </source>
</evidence>
<sequence>MTVCHLTADPKTDREHASQLQRNFAPRTVILMASLIRAAACHASPVFLSARATTDKALSLIHQAAKNKANLIVFPETYIPAFPLWSSLRAPTENHDLFRRMALESVFADGEEIQAIRATAKQTGAIVSIGISEKVHSSSATLYNSNLLIGSNGDVLVHHRKLVPTFFEKLTWSNGDGHGLRVSETALGKIGNLICGENTNSLARYSLMAQGEQIHISTWPAAWPTRTAKPTSLNVNGRKGENSTNATSPMARSRNYDNISANKVRAAAHCFEAKCYGIVCAGVLDNEAISVIADGAEDPERVSQVLRDSPRSVSMFFDPAGAPMEAFTVNSAGEREAKEFLQHEEGILYADFNLEDCIEGKQYHDVSGGYQRLDVFELKVNRHRKSPAVFVDSLQGKPVESRTTAQTTEAIEQ</sequence>
<accession>A0ABR1NY37</accession>
<proteinExistence type="inferred from homology"/>
<feature type="region of interest" description="Disordered" evidence="2">
    <location>
        <begin position="227"/>
        <end position="252"/>
    </location>
</feature>
<dbReference type="InterPro" id="IPR036526">
    <property type="entry name" value="C-N_Hydrolase_sf"/>
</dbReference>
<dbReference type="InterPro" id="IPR003010">
    <property type="entry name" value="C-N_Hydrolase"/>
</dbReference>
<evidence type="ECO:0000256" key="2">
    <source>
        <dbReference type="SAM" id="MobiDB-lite"/>
    </source>
</evidence>
<protein>
    <recommendedName>
        <fullName evidence="3">CN hydrolase domain-containing protein</fullName>
    </recommendedName>
</protein>
<feature type="domain" description="CN hydrolase" evidence="3">
    <location>
        <begin position="36"/>
        <end position="354"/>
    </location>
</feature>
<dbReference type="EMBL" id="JAKNSF020000078">
    <property type="protein sequence ID" value="KAK7720112.1"/>
    <property type="molecule type" value="Genomic_DNA"/>
</dbReference>
<gene>
    <name evidence="4" type="ORF">SLS63_010007</name>
</gene>
<dbReference type="CDD" id="cd07564">
    <property type="entry name" value="nitrilases_CHs"/>
    <property type="match status" value="1"/>
</dbReference>
<dbReference type="InterPro" id="IPR044149">
    <property type="entry name" value="Nitrilases_CHs"/>
</dbReference>
<dbReference type="Pfam" id="PF00795">
    <property type="entry name" value="CN_hydrolase"/>
    <property type="match status" value="1"/>
</dbReference>
<dbReference type="PANTHER" id="PTHR46044">
    <property type="entry name" value="NITRILASE"/>
    <property type="match status" value="1"/>
</dbReference>
<organism evidence="4 5">
    <name type="scientific">Diaporthe eres</name>
    <name type="common">Phomopsis oblonga</name>
    <dbReference type="NCBI Taxonomy" id="83184"/>
    <lineage>
        <taxon>Eukaryota</taxon>
        <taxon>Fungi</taxon>
        <taxon>Dikarya</taxon>
        <taxon>Ascomycota</taxon>
        <taxon>Pezizomycotina</taxon>
        <taxon>Sordariomycetes</taxon>
        <taxon>Sordariomycetidae</taxon>
        <taxon>Diaporthales</taxon>
        <taxon>Diaporthaceae</taxon>
        <taxon>Diaporthe</taxon>
        <taxon>Diaporthe eres species complex</taxon>
    </lineage>
</organism>
<evidence type="ECO:0000313" key="4">
    <source>
        <dbReference type="EMBL" id="KAK7720112.1"/>
    </source>
</evidence>
<dbReference type="PROSITE" id="PS50263">
    <property type="entry name" value="CN_HYDROLASE"/>
    <property type="match status" value="1"/>
</dbReference>
<feature type="compositionally biased region" description="Polar residues" evidence="2">
    <location>
        <begin position="242"/>
        <end position="252"/>
    </location>
</feature>
<comment type="caution">
    <text evidence="4">The sequence shown here is derived from an EMBL/GenBank/DDBJ whole genome shotgun (WGS) entry which is preliminary data.</text>
</comment>
<evidence type="ECO:0000256" key="1">
    <source>
        <dbReference type="ARBA" id="ARBA00008129"/>
    </source>
</evidence>
<dbReference type="SUPFAM" id="SSF56317">
    <property type="entry name" value="Carbon-nitrogen hydrolase"/>
    <property type="match status" value="1"/>
</dbReference>
<dbReference type="PANTHER" id="PTHR46044:SF2">
    <property type="entry name" value="CN HYDROLASE DOMAIN-CONTAINING PROTEIN"/>
    <property type="match status" value="1"/>
</dbReference>
<dbReference type="Proteomes" id="UP001430848">
    <property type="component" value="Unassembled WGS sequence"/>
</dbReference>
<evidence type="ECO:0000259" key="3">
    <source>
        <dbReference type="PROSITE" id="PS50263"/>
    </source>
</evidence>